<dbReference type="PROSITE" id="PS00108">
    <property type="entry name" value="PROTEIN_KINASE_ST"/>
    <property type="match status" value="1"/>
</dbReference>
<dbReference type="PROSITE" id="PS50011">
    <property type="entry name" value="PROTEIN_KINASE_DOM"/>
    <property type="match status" value="1"/>
</dbReference>
<dbReference type="GO" id="GO:0005524">
    <property type="term" value="F:ATP binding"/>
    <property type="evidence" value="ECO:0007669"/>
    <property type="project" value="InterPro"/>
</dbReference>
<dbReference type="eggNOG" id="KOG0192">
    <property type="taxonomic scope" value="Eukaryota"/>
</dbReference>
<protein>
    <submittedName>
        <fullName evidence="4">Tyrosine kinase</fullName>
    </submittedName>
</protein>
<dbReference type="PANTHER" id="PTHR44329:SF261">
    <property type="entry name" value="ZINC FINGER CONTAINING PROTEIN KINASE-RELATED"/>
    <property type="match status" value="1"/>
</dbReference>
<proteinExistence type="predicted"/>
<sequence length="564" mass="62320">MRHDEELRARFPDAALDDSTMVDDASIALVRAEIKATTSGRGTIACAARRLETDAERALAAADEKDSARSSISVDGSVSREAHELAMLTAAIARSGIRTKGDVSYRIVCASADSRGTLAQSSTAIEQCSMTVRDANCCVDVAGWTLCFFTATGWEGEGENDLEAALQDALDADKVFNQLGKRTRTVVHRRSRLRHEGSPTTSNGDGASRVALRRMNSAEAGESSELSEDDSFNGSRERETSSVERVGSPSLDDCTNIVSDINGRELNIGEKVSSGSFGALYRGTYSTRSDDGTLNRRVVALKYLKSVDNGGNFDARRDFFQEVRILRKINHENVIGYVGSVIEGQDLCLITEFAGNGNLIDYMAAKNRPFGTREVARITLGIARGMNFIHEGLKMMHRDLKASNVLLDDSLTPKICDFGLARVMAKNPGQMTAETGTYRWMAPEVIGHMQYDYSADVYSFAILFWEILTGGQVPFAELNPLQAAVAVVQRGMRPEIPRNCDPYLVEIMRKCWKTAPSARPTFRVLVAMFEAYLDVLPEREQAEEKKQRPFSKFFRWKQKKKSCN</sequence>
<dbReference type="SUPFAM" id="SSF56112">
    <property type="entry name" value="Protein kinase-like (PK-like)"/>
    <property type="match status" value="1"/>
</dbReference>
<dbReference type="Gene3D" id="1.10.510.10">
    <property type="entry name" value="Transferase(Phosphotransferase) domain 1"/>
    <property type="match status" value="1"/>
</dbReference>
<keyword evidence="4" id="KW-0808">Transferase</keyword>
<name>A0A1Y5IHJ9_OSTTA</name>
<dbReference type="EMBL" id="KZ155777">
    <property type="protein sequence ID" value="OUS47710.1"/>
    <property type="molecule type" value="Genomic_DNA"/>
</dbReference>
<evidence type="ECO:0000313" key="3">
    <source>
        <dbReference type="EMBL" id="OUS47710.1"/>
    </source>
</evidence>
<keyword evidence="4" id="KW-0418">Kinase</keyword>
<dbReference type="AlphaFoldDB" id="A0A1Y5IHJ9"/>
<feature type="domain" description="Protein kinase" evidence="2">
    <location>
        <begin position="266"/>
        <end position="533"/>
    </location>
</feature>
<dbReference type="EMBL" id="KZ155772">
    <property type="protein sequence ID" value="OUS49040.1"/>
    <property type="molecule type" value="Genomic_DNA"/>
</dbReference>
<evidence type="ECO:0000259" key="2">
    <source>
        <dbReference type="PROSITE" id="PS50011"/>
    </source>
</evidence>
<dbReference type="InterPro" id="IPR011009">
    <property type="entry name" value="Kinase-like_dom_sf"/>
</dbReference>
<dbReference type="Proteomes" id="UP000195557">
    <property type="component" value="Unassembled WGS sequence"/>
</dbReference>
<reference evidence="4" key="1">
    <citation type="submission" date="2017-04" db="EMBL/GenBank/DDBJ databases">
        <title>Population genomics of picophytoplankton unveils novel chromosome hypervariability.</title>
        <authorList>
            <consortium name="DOE Joint Genome Institute"/>
            <person name="Blanc-Mathieu R."/>
            <person name="Krasovec M."/>
            <person name="Hebrard M."/>
            <person name="Yau S."/>
            <person name="Desgranges E."/>
            <person name="Martin J."/>
            <person name="Schackwitz W."/>
            <person name="Kuo A."/>
            <person name="Salin G."/>
            <person name="Donnadieu C."/>
            <person name="Desdevises Y."/>
            <person name="Sanchez-Ferandin S."/>
            <person name="Moreau H."/>
            <person name="Rivals E."/>
            <person name="Grigoriev I.V."/>
            <person name="Grimsley N."/>
            <person name="Eyre-Walker A."/>
            <person name="Piganeau G."/>
        </authorList>
    </citation>
    <scope>NUCLEOTIDE SEQUENCE [LARGE SCALE GENOMIC DNA]</scope>
    <source>
        <strain evidence="4">RCC 1115</strain>
    </source>
</reference>
<dbReference type="InterPro" id="IPR008271">
    <property type="entry name" value="Ser/Thr_kinase_AS"/>
</dbReference>
<gene>
    <name evidence="4" type="ORF">BE221DRAFT_189420</name>
    <name evidence="3" type="ORF">BE221DRAFT_190680</name>
</gene>
<dbReference type="GO" id="GO:0004674">
    <property type="term" value="F:protein serine/threonine kinase activity"/>
    <property type="evidence" value="ECO:0007669"/>
    <property type="project" value="TreeGrafter"/>
</dbReference>
<accession>A0A1Y5IHJ9</accession>
<dbReference type="PRINTS" id="PR00109">
    <property type="entry name" value="TYRKINASE"/>
</dbReference>
<evidence type="ECO:0000256" key="1">
    <source>
        <dbReference type="SAM" id="MobiDB-lite"/>
    </source>
</evidence>
<evidence type="ECO:0000313" key="4">
    <source>
        <dbReference type="EMBL" id="OUS49040.1"/>
    </source>
</evidence>
<organism evidence="4">
    <name type="scientific">Ostreococcus tauri</name>
    <name type="common">Marine green alga</name>
    <dbReference type="NCBI Taxonomy" id="70448"/>
    <lineage>
        <taxon>Eukaryota</taxon>
        <taxon>Viridiplantae</taxon>
        <taxon>Chlorophyta</taxon>
        <taxon>Mamiellophyceae</taxon>
        <taxon>Mamiellales</taxon>
        <taxon>Bathycoccaceae</taxon>
        <taxon>Ostreococcus</taxon>
    </lineage>
</organism>
<dbReference type="Pfam" id="PF07714">
    <property type="entry name" value="PK_Tyr_Ser-Thr"/>
    <property type="match status" value="1"/>
</dbReference>
<dbReference type="PANTHER" id="PTHR44329">
    <property type="entry name" value="SERINE/THREONINE-PROTEIN KINASE TNNI3K-RELATED"/>
    <property type="match status" value="1"/>
</dbReference>
<dbReference type="CDD" id="cd13999">
    <property type="entry name" value="STKc_MAP3K-like"/>
    <property type="match status" value="1"/>
</dbReference>
<feature type="region of interest" description="Disordered" evidence="1">
    <location>
        <begin position="186"/>
        <end position="250"/>
    </location>
</feature>
<dbReference type="InterPro" id="IPR000719">
    <property type="entry name" value="Prot_kinase_dom"/>
</dbReference>
<dbReference type="SMART" id="SM00220">
    <property type="entry name" value="S_TKc"/>
    <property type="match status" value="1"/>
</dbReference>
<dbReference type="InterPro" id="IPR051681">
    <property type="entry name" value="Ser/Thr_Kinases-Pseudokinases"/>
</dbReference>
<dbReference type="InterPro" id="IPR001245">
    <property type="entry name" value="Ser-Thr/Tyr_kinase_cat_dom"/>
</dbReference>